<organism evidence="1 2">
    <name type="scientific">Diabrotica balteata</name>
    <name type="common">Banded cucumber beetle</name>
    <dbReference type="NCBI Taxonomy" id="107213"/>
    <lineage>
        <taxon>Eukaryota</taxon>
        <taxon>Metazoa</taxon>
        <taxon>Ecdysozoa</taxon>
        <taxon>Arthropoda</taxon>
        <taxon>Hexapoda</taxon>
        <taxon>Insecta</taxon>
        <taxon>Pterygota</taxon>
        <taxon>Neoptera</taxon>
        <taxon>Endopterygota</taxon>
        <taxon>Coleoptera</taxon>
        <taxon>Polyphaga</taxon>
        <taxon>Cucujiformia</taxon>
        <taxon>Chrysomeloidea</taxon>
        <taxon>Chrysomelidae</taxon>
        <taxon>Galerucinae</taxon>
        <taxon>Diabroticina</taxon>
        <taxon>Diabroticites</taxon>
        <taxon>Diabrotica</taxon>
    </lineage>
</organism>
<dbReference type="AlphaFoldDB" id="A0A9N9XA65"/>
<evidence type="ECO:0000313" key="2">
    <source>
        <dbReference type="Proteomes" id="UP001153709"/>
    </source>
</evidence>
<proteinExistence type="predicted"/>
<protein>
    <submittedName>
        <fullName evidence="1">Uncharacterized protein</fullName>
    </submittedName>
</protein>
<sequence length="151" mass="17695">MDPKDEIEIKLLLNYPFISKRVEDDLIIYKGIIEVNDEDYQLTIKQSSQKNFILEAGENLNFIDAEFSNSIQTTATDIVMVLDMLKSHISLKIPTNKLTNHSDTYRQVLYEYVEFTKFYLNLKSSYLAYDLSKINITMLDELNREHSVEIK</sequence>
<gene>
    <name evidence="1" type="ORF">DIABBA_LOCUS4730</name>
</gene>
<dbReference type="Proteomes" id="UP001153709">
    <property type="component" value="Chromosome 3"/>
</dbReference>
<dbReference type="OrthoDB" id="10263265at2759"/>
<evidence type="ECO:0000313" key="1">
    <source>
        <dbReference type="EMBL" id="CAG9831101.1"/>
    </source>
</evidence>
<reference evidence="1" key="1">
    <citation type="submission" date="2022-01" db="EMBL/GenBank/DDBJ databases">
        <authorList>
            <person name="King R."/>
        </authorList>
    </citation>
    <scope>NUCLEOTIDE SEQUENCE</scope>
</reference>
<dbReference type="EMBL" id="OU898278">
    <property type="protein sequence ID" value="CAG9831101.1"/>
    <property type="molecule type" value="Genomic_DNA"/>
</dbReference>
<keyword evidence="2" id="KW-1185">Reference proteome</keyword>
<name>A0A9N9XA65_DIABA</name>
<accession>A0A9N9XA65</accession>